<dbReference type="SUPFAM" id="SSF81324">
    <property type="entry name" value="Voltage-gated potassium channels"/>
    <property type="match status" value="1"/>
</dbReference>
<keyword evidence="6 10" id="KW-0472">Membrane</keyword>
<sequence length="379" mass="40790">MGEAVVNARRRALLTVILMVAGMVTASGLAGPAAAQPSAVTVAVAPVTPFVINNDGIWSGFTVELWQAIASRERWTTDWLAVDTLDQQLAAVAEGRADVAAGAISVTADRRQRFDFSQPILDAGMQIIVPNHDPQPSSPGLREFLRLVFSGTMVTWLAAALAITILPAHLLWLIERRHTDPAVSKSYFPGIVEAFGWGLGTLAASDAASPRHWVGRAMGIGWAFIGIIFVAFYTANLTAALTVEKLDAQINGPNDLYGKSVCTEAKTTSAAYLTRIDVKPVLVPVIEQCYDGLRDDTYEAVVFDAPVLRYYVTHDGNGIAGMTGPVFHDEDYGLAMPVGSPLRARIDQALLELREDGTYDLIEEKWFGDDQDTEAGSGG</sequence>
<keyword evidence="9" id="KW-0407">Ion channel</keyword>
<dbReference type="InterPro" id="IPR001638">
    <property type="entry name" value="Solute-binding_3/MltF_N"/>
</dbReference>
<feature type="chain" id="PRO_5016945451" evidence="11">
    <location>
        <begin position="36"/>
        <end position="379"/>
    </location>
</feature>
<evidence type="ECO:0000259" key="13">
    <source>
        <dbReference type="SMART" id="SM00079"/>
    </source>
</evidence>
<dbReference type="InterPro" id="IPR001320">
    <property type="entry name" value="Iontro_rcpt_C"/>
</dbReference>
<keyword evidence="3 10" id="KW-0812">Transmembrane</keyword>
<evidence type="ECO:0000256" key="11">
    <source>
        <dbReference type="SAM" id="SignalP"/>
    </source>
</evidence>
<evidence type="ECO:0000259" key="12">
    <source>
        <dbReference type="SMART" id="SM00062"/>
    </source>
</evidence>
<evidence type="ECO:0000256" key="7">
    <source>
        <dbReference type="ARBA" id="ARBA00023170"/>
    </source>
</evidence>
<comment type="subcellular location">
    <subcellularLocation>
        <location evidence="1">Membrane</location>
        <topology evidence="1">Multi-pass membrane protein</topology>
    </subcellularLocation>
</comment>
<dbReference type="Gene3D" id="1.10.287.70">
    <property type="match status" value="1"/>
</dbReference>
<organism evidence="14 15">
    <name type="scientific">Mycolicibacterium gilvum</name>
    <dbReference type="NCBI Taxonomy" id="1804"/>
    <lineage>
        <taxon>Bacteria</taxon>
        <taxon>Bacillati</taxon>
        <taxon>Actinomycetota</taxon>
        <taxon>Actinomycetes</taxon>
        <taxon>Mycobacteriales</taxon>
        <taxon>Mycobacteriaceae</taxon>
        <taxon>Mycolicibacterium</taxon>
    </lineage>
</organism>
<dbReference type="InterPro" id="IPR015683">
    <property type="entry name" value="Ionotropic_Glu_rcpt"/>
</dbReference>
<keyword evidence="8" id="KW-0325">Glycoprotein</keyword>
<dbReference type="PANTHER" id="PTHR18966">
    <property type="entry name" value="IONOTROPIC GLUTAMATE RECEPTOR"/>
    <property type="match status" value="1"/>
</dbReference>
<dbReference type="SUPFAM" id="SSF53850">
    <property type="entry name" value="Periplasmic binding protein-like II"/>
    <property type="match status" value="1"/>
</dbReference>
<accession>A0A378SHX2</accession>
<dbReference type="SMART" id="SM00079">
    <property type="entry name" value="PBPe"/>
    <property type="match status" value="1"/>
</dbReference>
<proteinExistence type="predicted"/>
<dbReference type="Pfam" id="PF00060">
    <property type="entry name" value="Lig_chan"/>
    <property type="match status" value="1"/>
</dbReference>
<dbReference type="GO" id="GO:0015276">
    <property type="term" value="F:ligand-gated monoatomic ion channel activity"/>
    <property type="evidence" value="ECO:0007669"/>
    <property type="project" value="InterPro"/>
</dbReference>
<feature type="domain" description="Ionotropic glutamate receptor C-terminal" evidence="13">
    <location>
        <begin position="39"/>
        <end position="369"/>
    </location>
</feature>
<keyword evidence="4 10" id="KW-1133">Transmembrane helix</keyword>
<dbReference type="SMART" id="SM00062">
    <property type="entry name" value="PBPb"/>
    <property type="match status" value="1"/>
</dbReference>
<keyword evidence="2" id="KW-0813">Transport</keyword>
<dbReference type="AlphaFoldDB" id="A0A378SHX2"/>
<name>A0A378SHX2_9MYCO</name>
<keyword evidence="7" id="KW-0675">Receptor</keyword>
<keyword evidence="11" id="KW-0732">Signal</keyword>
<feature type="transmembrane region" description="Helical" evidence="10">
    <location>
        <begin position="186"/>
        <end position="205"/>
    </location>
</feature>
<evidence type="ECO:0000256" key="5">
    <source>
        <dbReference type="ARBA" id="ARBA00023065"/>
    </source>
</evidence>
<dbReference type="Proteomes" id="UP000254291">
    <property type="component" value="Unassembled WGS sequence"/>
</dbReference>
<evidence type="ECO:0000256" key="6">
    <source>
        <dbReference type="ARBA" id="ARBA00023136"/>
    </source>
</evidence>
<reference evidence="14 15" key="1">
    <citation type="submission" date="2018-06" db="EMBL/GenBank/DDBJ databases">
        <authorList>
            <consortium name="Pathogen Informatics"/>
            <person name="Doyle S."/>
        </authorList>
    </citation>
    <scope>NUCLEOTIDE SEQUENCE [LARGE SCALE GENOMIC DNA]</scope>
    <source>
        <strain evidence="14 15">NCTC10742</strain>
    </source>
</reference>
<dbReference type="Gene3D" id="3.40.190.10">
    <property type="entry name" value="Periplasmic binding protein-like II"/>
    <property type="match status" value="2"/>
</dbReference>
<feature type="signal peptide" evidence="11">
    <location>
        <begin position="1"/>
        <end position="35"/>
    </location>
</feature>
<evidence type="ECO:0000256" key="1">
    <source>
        <dbReference type="ARBA" id="ARBA00004141"/>
    </source>
</evidence>
<feature type="transmembrane region" description="Helical" evidence="10">
    <location>
        <begin position="217"/>
        <end position="235"/>
    </location>
</feature>
<dbReference type="CDD" id="cd00997">
    <property type="entry name" value="PBP2_GluR0"/>
    <property type="match status" value="1"/>
</dbReference>
<dbReference type="EMBL" id="UGQM01000001">
    <property type="protein sequence ID" value="STZ42442.1"/>
    <property type="molecule type" value="Genomic_DNA"/>
</dbReference>
<dbReference type="GO" id="GO:0016020">
    <property type="term" value="C:membrane"/>
    <property type="evidence" value="ECO:0007669"/>
    <property type="project" value="UniProtKB-SubCell"/>
</dbReference>
<protein>
    <submittedName>
        <fullName evidence="14">Amino acid ABC transporter substrate-binding protein</fullName>
    </submittedName>
</protein>
<feature type="transmembrane region" description="Helical" evidence="10">
    <location>
        <begin position="153"/>
        <end position="174"/>
    </location>
</feature>
<evidence type="ECO:0000256" key="4">
    <source>
        <dbReference type="ARBA" id="ARBA00022989"/>
    </source>
</evidence>
<evidence type="ECO:0000313" key="14">
    <source>
        <dbReference type="EMBL" id="STZ42442.1"/>
    </source>
</evidence>
<evidence type="ECO:0000256" key="9">
    <source>
        <dbReference type="ARBA" id="ARBA00023303"/>
    </source>
</evidence>
<evidence type="ECO:0000256" key="10">
    <source>
        <dbReference type="SAM" id="Phobius"/>
    </source>
</evidence>
<gene>
    <name evidence="14" type="primary">glnH_1</name>
    <name evidence="14" type="ORF">NCTC10742_01654</name>
</gene>
<evidence type="ECO:0000256" key="2">
    <source>
        <dbReference type="ARBA" id="ARBA00022448"/>
    </source>
</evidence>
<evidence type="ECO:0000313" key="15">
    <source>
        <dbReference type="Proteomes" id="UP000254291"/>
    </source>
</evidence>
<evidence type="ECO:0000256" key="3">
    <source>
        <dbReference type="ARBA" id="ARBA00022692"/>
    </source>
</evidence>
<evidence type="ECO:0000256" key="8">
    <source>
        <dbReference type="ARBA" id="ARBA00023180"/>
    </source>
</evidence>
<feature type="domain" description="Solute-binding protein family 3/N-terminal" evidence="12">
    <location>
        <begin position="39"/>
        <end position="370"/>
    </location>
</feature>
<keyword evidence="5" id="KW-0406">Ion transport</keyword>
<dbReference type="Pfam" id="PF00497">
    <property type="entry name" value="SBP_bac_3"/>
    <property type="match status" value="1"/>
</dbReference>